<reference evidence="1 2" key="1">
    <citation type="submission" date="2018-01" db="EMBL/GenBank/DDBJ databases">
        <title>Successful Treatment of Persistent Burkholderia cepacia Bacteremia with Ceftazidime-Avibactam.</title>
        <authorList>
            <person name="Tamma P."/>
            <person name="Fan Y."/>
            <person name="Bergman Y."/>
            <person name="Sick-Samuels A."/>
            <person name="Hsu A."/>
            <person name="Timp W."/>
            <person name="Simner P."/>
        </authorList>
    </citation>
    <scope>NUCLEOTIDE SEQUENCE [LARGE SCALE GENOMIC DNA]</scope>
    <source>
        <strain evidence="1 2">170816</strain>
    </source>
</reference>
<evidence type="ECO:0000313" key="1">
    <source>
        <dbReference type="EMBL" id="POZ80229.1"/>
    </source>
</evidence>
<protein>
    <submittedName>
        <fullName evidence="1">Uncharacterized protein</fullName>
    </submittedName>
</protein>
<name>A0A2S5DMA8_9BURK</name>
<proteinExistence type="predicted"/>
<comment type="caution">
    <text evidence="1">The sequence shown here is derived from an EMBL/GenBank/DDBJ whole genome shotgun (WGS) entry which is preliminary data.</text>
</comment>
<evidence type="ECO:0000313" key="2">
    <source>
        <dbReference type="Proteomes" id="UP000238655"/>
    </source>
</evidence>
<gene>
    <name evidence="1" type="ORF">C3743_40350</name>
</gene>
<dbReference type="Proteomes" id="UP000238655">
    <property type="component" value="Unassembled WGS sequence"/>
</dbReference>
<sequence length="110" mass="11793">MDGTPGVSEWNARAVRLLAALLPVLAWPGTAAMRGDSESLLDFDELIARANLRTGDLIDLAWEGVRNYLATVPGLYRDPTGAIAVSGSSTLESAREHLGYLTMQFGRCTA</sequence>
<dbReference type="EMBL" id="PQVP01000006">
    <property type="protein sequence ID" value="POZ80229.1"/>
    <property type="molecule type" value="Genomic_DNA"/>
</dbReference>
<accession>A0A2S5DMA8</accession>
<organism evidence="1 2">
    <name type="scientific">Burkholderia contaminans</name>
    <dbReference type="NCBI Taxonomy" id="488447"/>
    <lineage>
        <taxon>Bacteria</taxon>
        <taxon>Pseudomonadati</taxon>
        <taxon>Pseudomonadota</taxon>
        <taxon>Betaproteobacteria</taxon>
        <taxon>Burkholderiales</taxon>
        <taxon>Burkholderiaceae</taxon>
        <taxon>Burkholderia</taxon>
        <taxon>Burkholderia cepacia complex</taxon>
    </lineage>
</organism>
<dbReference type="AlphaFoldDB" id="A0A2S5DMA8"/>